<accession>A0A8W8HVQ6</accession>
<reference evidence="2" key="1">
    <citation type="submission" date="2022-08" db="UniProtKB">
        <authorList>
            <consortium name="EnsemblMetazoa"/>
        </authorList>
    </citation>
    <scope>IDENTIFICATION</scope>
    <source>
        <strain evidence="2">05x7-T-G4-1.051#20</strain>
    </source>
</reference>
<feature type="signal peptide" evidence="1">
    <location>
        <begin position="1"/>
        <end position="16"/>
    </location>
</feature>
<organism evidence="2 3">
    <name type="scientific">Magallana gigas</name>
    <name type="common">Pacific oyster</name>
    <name type="synonym">Crassostrea gigas</name>
    <dbReference type="NCBI Taxonomy" id="29159"/>
    <lineage>
        <taxon>Eukaryota</taxon>
        <taxon>Metazoa</taxon>
        <taxon>Spiralia</taxon>
        <taxon>Lophotrochozoa</taxon>
        <taxon>Mollusca</taxon>
        <taxon>Bivalvia</taxon>
        <taxon>Autobranchia</taxon>
        <taxon>Pteriomorphia</taxon>
        <taxon>Ostreida</taxon>
        <taxon>Ostreoidea</taxon>
        <taxon>Ostreidae</taxon>
        <taxon>Magallana</taxon>
    </lineage>
</organism>
<keyword evidence="3" id="KW-1185">Reference proteome</keyword>
<dbReference type="Proteomes" id="UP000005408">
    <property type="component" value="Unassembled WGS sequence"/>
</dbReference>
<dbReference type="EnsemblMetazoa" id="G11271.3">
    <property type="protein sequence ID" value="G11271.3:cds"/>
    <property type="gene ID" value="G11271"/>
</dbReference>
<name>A0A8W8HVQ6_MAGGI</name>
<evidence type="ECO:0000313" key="3">
    <source>
        <dbReference type="Proteomes" id="UP000005408"/>
    </source>
</evidence>
<protein>
    <submittedName>
        <fullName evidence="2">Uncharacterized protein</fullName>
    </submittedName>
</protein>
<feature type="chain" id="PRO_5036448411" evidence="1">
    <location>
        <begin position="17"/>
        <end position="107"/>
    </location>
</feature>
<dbReference type="AlphaFoldDB" id="A0A8W8HVQ6"/>
<keyword evidence="1" id="KW-0732">Signal</keyword>
<sequence>MFICLTMTCEISLAAAICAFSPSSPPMADLMMNSIHFLAYTAPTLCASVEQEFHMLIKHFLKEDFEFYHMDVGDIEMPYQLEPRGVTELFPYQWKDFSGEAYDFRSL</sequence>
<proteinExistence type="predicted"/>
<evidence type="ECO:0000256" key="1">
    <source>
        <dbReference type="SAM" id="SignalP"/>
    </source>
</evidence>
<evidence type="ECO:0000313" key="2">
    <source>
        <dbReference type="EnsemblMetazoa" id="G11271.3:cds"/>
    </source>
</evidence>